<sequence>MTVTLMSWNIWDFNQTPIEAERQAGVLAHIRRVAPDVLCIQEFCDDGDTPRLAELCADLQMDGLLALSTSSRYHTAVLWRDPVTEVGPRVFYDEGFWHAMGATTLSLGSGAPVRIGSVHLTPFDRETRVEDAKSIAWLGDSGVPTVIAGDWNCIGEHPSYDPEPANDPPADRETSALLTAAGLTDAAQHLGAKWQPTCDNDRRIDAFRLTAAALARVESYEVDQTAGTLSDHLPILLRIT</sequence>
<dbReference type="OrthoDB" id="9105374at2"/>
<dbReference type="Proteomes" id="UP000066480">
    <property type="component" value="Chromosome"/>
</dbReference>
<proteinExistence type="predicted"/>
<dbReference type="InterPro" id="IPR036691">
    <property type="entry name" value="Endo/exonu/phosph_ase_sf"/>
</dbReference>
<dbReference type="KEGG" id="lmoi:VV02_16720"/>
<keyword evidence="3" id="KW-1185">Reference proteome</keyword>
<evidence type="ECO:0000313" key="2">
    <source>
        <dbReference type="EMBL" id="AKU17119.1"/>
    </source>
</evidence>
<evidence type="ECO:0000313" key="3">
    <source>
        <dbReference type="Proteomes" id="UP000066480"/>
    </source>
</evidence>
<protein>
    <recommendedName>
        <fullName evidence="1">Endonuclease/exonuclease/phosphatase domain-containing protein</fullName>
    </recommendedName>
</protein>
<dbReference type="GO" id="GO:0003824">
    <property type="term" value="F:catalytic activity"/>
    <property type="evidence" value="ECO:0007669"/>
    <property type="project" value="InterPro"/>
</dbReference>
<dbReference type="AlphaFoldDB" id="A0A0K1JK67"/>
<dbReference type="STRING" id="571913.VV02_16720"/>
<name>A0A0K1JK67_9MICO</name>
<dbReference type="InterPro" id="IPR005135">
    <property type="entry name" value="Endo/exonuclease/phosphatase"/>
</dbReference>
<dbReference type="Gene3D" id="3.60.10.10">
    <property type="entry name" value="Endonuclease/exonuclease/phosphatase"/>
    <property type="match status" value="1"/>
</dbReference>
<dbReference type="RefSeq" id="WP_052593255.1">
    <property type="nucleotide sequence ID" value="NZ_CP011112.1"/>
</dbReference>
<reference evidence="2 3" key="1">
    <citation type="submission" date="2015-03" db="EMBL/GenBank/DDBJ databases">
        <title>Luteipulveratus halotolerans sp. nov., a novel actinobacterium (Dermacoccaceae) from Sarawak, Malaysia.</title>
        <authorList>
            <person name="Juboi H."/>
            <person name="Basik A."/>
            <person name="Shamsul S.S."/>
            <person name="Arnold P."/>
            <person name="Schmitt E.K."/>
            <person name="Sanglier J.-J."/>
            <person name="Yeo T."/>
        </authorList>
    </citation>
    <scope>NUCLEOTIDE SEQUENCE [LARGE SCALE GENOMIC DNA]</scope>
    <source>
        <strain evidence="2 3">MN07-A0370</strain>
    </source>
</reference>
<gene>
    <name evidence="2" type="ORF">VV02_16720</name>
</gene>
<feature type="domain" description="Endonuclease/exonuclease/phosphatase" evidence="1">
    <location>
        <begin position="6"/>
        <end position="167"/>
    </location>
</feature>
<dbReference type="EMBL" id="CP011112">
    <property type="protein sequence ID" value="AKU17119.1"/>
    <property type="molecule type" value="Genomic_DNA"/>
</dbReference>
<dbReference type="Pfam" id="PF03372">
    <property type="entry name" value="Exo_endo_phos"/>
    <property type="match status" value="1"/>
</dbReference>
<organism evidence="2 3">
    <name type="scientific">Luteipulveratus mongoliensis</name>
    <dbReference type="NCBI Taxonomy" id="571913"/>
    <lineage>
        <taxon>Bacteria</taxon>
        <taxon>Bacillati</taxon>
        <taxon>Actinomycetota</taxon>
        <taxon>Actinomycetes</taxon>
        <taxon>Micrococcales</taxon>
        <taxon>Dermacoccaceae</taxon>
        <taxon>Luteipulveratus</taxon>
    </lineage>
</organism>
<dbReference type="SUPFAM" id="SSF56219">
    <property type="entry name" value="DNase I-like"/>
    <property type="match status" value="1"/>
</dbReference>
<evidence type="ECO:0000259" key="1">
    <source>
        <dbReference type="Pfam" id="PF03372"/>
    </source>
</evidence>
<accession>A0A0K1JK67</accession>